<keyword evidence="4" id="KW-1133">Transmembrane helix</keyword>
<dbReference type="Proteomes" id="UP000036681">
    <property type="component" value="Unplaced"/>
</dbReference>
<dbReference type="InterPro" id="IPR003591">
    <property type="entry name" value="Leu-rich_rpt_typical-subtyp"/>
</dbReference>
<dbReference type="PROSITE" id="PS51450">
    <property type="entry name" value="LRR"/>
    <property type="match status" value="2"/>
</dbReference>
<dbReference type="InterPro" id="IPR050216">
    <property type="entry name" value="LRR_domain-containing"/>
</dbReference>
<dbReference type="PANTHER" id="PTHR48051:SF46">
    <property type="entry name" value="LEUCINE RICH REPEAT-CONTAINING DOMAIN PROTEIN"/>
    <property type="match status" value="1"/>
</dbReference>
<evidence type="ECO:0000256" key="2">
    <source>
        <dbReference type="ARBA" id="ARBA00022737"/>
    </source>
</evidence>
<dbReference type="Gene3D" id="3.80.10.10">
    <property type="entry name" value="Ribonuclease Inhibitor"/>
    <property type="match status" value="1"/>
</dbReference>
<keyword evidence="4" id="KW-0812">Transmembrane</keyword>
<evidence type="ECO:0000313" key="6">
    <source>
        <dbReference type="WBParaSite" id="ALUE_0001966001-mRNA-1"/>
    </source>
</evidence>
<protein>
    <submittedName>
        <fullName evidence="6">Leucine-rich repeat-containing protein 59</fullName>
    </submittedName>
</protein>
<reference evidence="6" key="1">
    <citation type="submission" date="2017-02" db="UniProtKB">
        <authorList>
            <consortium name="WormBaseParasite"/>
        </authorList>
    </citation>
    <scope>IDENTIFICATION</scope>
</reference>
<name>A0A0M3ILN2_ASCLU</name>
<keyword evidence="1" id="KW-0433">Leucine-rich repeat</keyword>
<evidence type="ECO:0000313" key="5">
    <source>
        <dbReference type="Proteomes" id="UP000036681"/>
    </source>
</evidence>
<dbReference type="Pfam" id="PF13855">
    <property type="entry name" value="LRR_8"/>
    <property type="match status" value="1"/>
</dbReference>
<dbReference type="GO" id="GO:0005737">
    <property type="term" value="C:cytoplasm"/>
    <property type="evidence" value="ECO:0007669"/>
    <property type="project" value="TreeGrafter"/>
</dbReference>
<evidence type="ECO:0000256" key="3">
    <source>
        <dbReference type="SAM" id="MobiDB-lite"/>
    </source>
</evidence>
<organism evidence="5 6">
    <name type="scientific">Ascaris lumbricoides</name>
    <name type="common">Giant roundworm</name>
    <dbReference type="NCBI Taxonomy" id="6252"/>
    <lineage>
        <taxon>Eukaryota</taxon>
        <taxon>Metazoa</taxon>
        <taxon>Ecdysozoa</taxon>
        <taxon>Nematoda</taxon>
        <taxon>Chromadorea</taxon>
        <taxon>Rhabditida</taxon>
        <taxon>Spirurina</taxon>
        <taxon>Ascaridomorpha</taxon>
        <taxon>Ascaridoidea</taxon>
        <taxon>Ascarididae</taxon>
        <taxon>Ascaris</taxon>
    </lineage>
</organism>
<keyword evidence="2" id="KW-0677">Repeat</keyword>
<dbReference type="PANTHER" id="PTHR48051">
    <property type="match status" value="1"/>
</dbReference>
<evidence type="ECO:0000256" key="4">
    <source>
        <dbReference type="SAM" id="Phobius"/>
    </source>
</evidence>
<feature type="region of interest" description="Disordered" evidence="3">
    <location>
        <begin position="179"/>
        <end position="231"/>
    </location>
</feature>
<dbReference type="Pfam" id="PF00560">
    <property type="entry name" value="LRR_1"/>
    <property type="match status" value="1"/>
</dbReference>
<keyword evidence="5" id="KW-1185">Reference proteome</keyword>
<dbReference type="AlphaFoldDB" id="A0A0M3ILN2"/>
<proteinExistence type="predicted"/>
<dbReference type="InterPro" id="IPR001611">
    <property type="entry name" value="Leu-rich_rpt"/>
</dbReference>
<accession>A0A0M3ILN2</accession>
<dbReference type="InterPro" id="IPR032675">
    <property type="entry name" value="LRR_dom_sf"/>
</dbReference>
<dbReference type="SUPFAM" id="SSF52075">
    <property type="entry name" value="Outer arm dynein light chain 1"/>
    <property type="match status" value="1"/>
</dbReference>
<feature type="transmembrane region" description="Helical" evidence="4">
    <location>
        <begin position="247"/>
        <end position="267"/>
    </location>
</feature>
<sequence length="391" mass="44093">MEELSLKDLKAVLDDNELDLSMRQLSIVPAKALAKLPRATHLDFSNNQIVAIPPEFCLLTHITKLDLSNNHIVHLPNDFGKLLNLEHLDLYKNSIEELPLSFGDLRSLKWLDMKGNPLEADLAKAAGECQDEKECKVAAVRVVRFMRDKAAEQHRVIQKQEELNKQREQVIANATAAVGMTQKEKAPKKRKSKHKDASNIQPHSEVPAHANGPKMQNETKETPNRTFKTKPSSQSCLSRVFVRVRKLFMVILVLSLLGVALSSFIIFDNCTEKSHHWIPSSQPFCDDLHKAISSRSLPPTFATNLYKTLSSMSWVYAAKLRELKADLEEGGYLERAQYYCNLIYTKTVITAFILQGYGSQLVQLVISPPSVCTSKQKHKITENASREMAMC</sequence>
<evidence type="ECO:0000256" key="1">
    <source>
        <dbReference type="ARBA" id="ARBA00022614"/>
    </source>
</evidence>
<dbReference type="WBParaSite" id="ALUE_0001966001-mRNA-1">
    <property type="protein sequence ID" value="ALUE_0001966001-mRNA-1"/>
    <property type="gene ID" value="ALUE_0001966001"/>
</dbReference>
<dbReference type="SMART" id="SM00369">
    <property type="entry name" value="LRR_TYP"/>
    <property type="match status" value="4"/>
</dbReference>
<keyword evidence="4" id="KW-0472">Membrane</keyword>